<dbReference type="InterPro" id="IPR002048">
    <property type="entry name" value="EF_hand_dom"/>
</dbReference>
<dbReference type="InterPro" id="IPR011992">
    <property type="entry name" value="EF-hand-dom_pair"/>
</dbReference>
<gene>
    <name evidence="9" type="ORF">PCOR1329_LOCUS85642</name>
</gene>
<evidence type="ECO:0000256" key="2">
    <source>
        <dbReference type="ARBA" id="ARBA00022692"/>
    </source>
</evidence>
<evidence type="ECO:0000313" key="10">
    <source>
        <dbReference type="Proteomes" id="UP001189429"/>
    </source>
</evidence>
<comment type="caution">
    <text evidence="9">The sequence shown here is derived from an EMBL/GenBank/DDBJ whole genome shotgun (WGS) entry which is preliminary data.</text>
</comment>
<keyword evidence="5 7" id="KW-0472">Membrane</keyword>
<dbReference type="PROSITE" id="PS50222">
    <property type="entry name" value="EF_HAND_2"/>
    <property type="match status" value="2"/>
</dbReference>
<dbReference type="PANTHER" id="PTHR46726:SF1">
    <property type="entry name" value="TWO-PORE CALCIUM CHANNEL 3"/>
    <property type="match status" value="1"/>
</dbReference>
<comment type="subcellular location">
    <subcellularLocation>
        <location evidence="1">Membrane</location>
        <topology evidence="1">Multi-pass membrane protein</topology>
    </subcellularLocation>
</comment>
<protein>
    <recommendedName>
        <fullName evidence="8">EF-hand domain-containing protein</fullName>
    </recommendedName>
</protein>
<feature type="domain" description="EF-hand" evidence="8">
    <location>
        <begin position="212"/>
        <end position="247"/>
    </location>
</feature>
<reference evidence="9" key="1">
    <citation type="submission" date="2023-10" db="EMBL/GenBank/DDBJ databases">
        <authorList>
            <person name="Chen Y."/>
            <person name="Shah S."/>
            <person name="Dougan E. K."/>
            <person name="Thang M."/>
            <person name="Chan C."/>
        </authorList>
    </citation>
    <scope>NUCLEOTIDE SEQUENCE [LARGE SCALE GENOMIC DNA]</scope>
</reference>
<accession>A0ABN9YGA6</accession>
<dbReference type="PANTHER" id="PTHR46726">
    <property type="entry name" value="TWO PORE CHANNEL 3"/>
    <property type="match status" value="1"/>
</dbReference>
<name>A0ABN9YGA6_9DINO</name>
<organism evidence="9 10">
    <name type="scientific">Prorocentrum cordatum</name>
    <dbReference type="NCBI Taxonomy" id="2364126"/>
    <lineage>
        <taxon>Eukaryota</taxon>
        <taxon>Sar</taxon>
        <taxon>Alveolata</taxon>
        <taxon>Dinophyceae</taxon>
        <taxon>Prorocentrales</taxon>
        <taxon>Prorocentraceae</taxon>
        <taxon>Prorocentrum</taxon>
    </lineage>
</organism>
<feature type="region of interest" description="Disordered" evidence="6">
    <location>
        <begin position="488"/>
        <end position="522"/>
    </location>
</feature>
<keyword evidence="3" id="KW-0106">Calcium</keyword>
<feature type="domain" description="EF-hand" evidence="8">
    <location>
        <begin position="256"/>
        <end position="291"/>
    </location>
</feature>
<feature type="transmembrane region" description="Helical" evidence="7">
    <location>
        <begin position="85"/>
        <end position="107"/>
    </location>
</feature>
<evidence type="ECO:0000259" key="8">
    <source>
        <dbReference type="PROSITE" id="PS50222"/>
    </source>
</evidence>
<keyword evidence="10" id="KW-1185">Reference proteome</keyword>
<keyword evidence="2 7" id="KW-0812">Transmembrane</keyword>
<feature type="transmembrane region" description="Helical" evidence="7">
    <location>
        <begin position="165"/>
        <end position="192"/>
    </location>
</feature>
<dbReference type="PROSITE" id="PS00018">
    <property type="entry name" value="EF_HAND_1"/>
    <property type="match status" value="2"/>
</dbReference>
<feature type="region of interest" description="Disordered" evidence="6">
    <location>
        <begin position="445"/>
        <end position="468"/>
    </location>
</feature>
<dbReference type="EMBL" id="CAUYUJ010022670">
    <property type="protein sequence ID" value="CAK0911914.1"/>
    <property type="molecule type" value="Genomic_DNA"/>
</dbReference>
<feature type="compositionally biased region" description="Low complexity" evidence="6">
    <location>
        <begin position="509"/>
        <end position="522"/>
    </location>
</feature>
<dbReference type="Gene3D" id="1.10.238.10">
    <property type="entry name" value="EF-hand"/>
    <property type="match status" value="1"/>
</dbReference>
<evidence type="ECO:0000313" key="9">
    <source>
        <dbReference type="EMBL" id="CAK0911914.1"/>
    </source>
</evidence>
<evidence type="ECO:0000256" key="6">
    <source>
        <dbReference type="SAM" id="MobiDB-lite"/>
    </source>
</evidence>
<dbReference type="CDD" id="cd00051">
    <property type="entry name" value="EFh"/>
    <property type="match status" value="1"/>
</dbReference>
<evidence type="ECO:0000256" key="1">
    <source>
        <dbReference type="ARBA" id="ARBA00004141"/>
    </source>
</evidence>
<proteinExistence type="predicted"/>
<keyword evidence="4 7" id="KW-1133">Transmembrane helix</keyword>
<dbReference type="Gene3D" id="1.10.287.70">
    <property type="match status" value="1"/>
</dbReference>
<dbReference type="InterPro" id="IPR005821">
    <property type="entry name" value="Ion_trans_dom"/>
</dbReference>
<dbReference type="Proteomes" id="UP001189429">
    <property type="component" value="Unassembled WGS sequence"/>
</dbReference>
<dbReference type="Pfam" id="PF00520">
    <property type="entry name" value="Ion_trans"/>
    <property type="match status" value="1"/>
</dbReference>
<evidence type="ECO:0000256" key="3">
    <source>
        <dbReference type="ARBA" id="ARBA00022837"/>
    </source>
</evidence>
<evidence type="ECO:0000256" key="4">
    <source>
        <dbReference type="ARBA" id="ARBA00022989"/>
    </source>
</evidence>
<dbReference type="SUPFAM" id="SSF47473">
    <property type="entry name" value="EF-hand"/>
    <property type="match status" value="1"/>
</dbReference>
<dbReference type="Pfam" id="PF13499">
    <property type="entry name" value="EF-hand_7"/>
    <property type="match status" value="1"/>
</dbReference>
<evidence type="ECO:0000256" key="7">
    <source>
        <dbReference type="SAM" id="Phobius"/>
    </source>
</evidence>
<dbReference type="InterPro" id="IPR018247">
    <property type="entry name" value="EF_Hand_1_Ca_BS"/>
</dbReference>
<dbReference type="SMART" id="SM00054">
    <property type="entry name" value="EFh"/>
    <property type="match status" value="2"/>
</dbReference>
<sequence length="522" mass="57541">MKEPQQHLLGSLSCAPQPGWRIIVVCTGVAEYVLVHSGVDSGLLSKVRLLRLARMTKLMRMVYHVPFFVELRKLMYMISSCMKTLFWSFLVLGVVMTMWSIVAVELVHPKVLELSSRGQWSDCERCSRAFSTVFHANITFFQTIVAGDSWGLMAIPVIEAHPWSLFIFTGALLTLVFGVLNVIVAVVVDAFAEARAKDVFTRAREMEWDEQQEKKVLSNIFNKIDTDGNGSLDFEELKEGARRHQQFSHLLRVLDIDTRDLEEMFVMLDHDGSGDISTTEFVEWMYRMKNTDSKTVIQFIKQKLTKIEEKVLEQEDTLESRLNDLVKFQSDCLQKLKEDTFQPCLAEISALLEEALQRSESWHRGSPARPGGTALLEGARGAAEPSVPPCPPGAPLLLGGGGAAAELLPLGGGEVAPACHRSLRVPPADGGEALQRRSRSCRTMLSEATSEGVASAGGRDATGGRRSFHPNNFRSALVLEPGGGAIAALGISPRKPAASRGRSNRRRPSLSSESGRSLRGHL</sequence>
<evidence type="ECO:0000256" key="5">
    <source>
        <dbReference type="ARBA" id="ARBA00023136"/>
    </source>
</evidence>